<dbReference type="Gene3D" id="3.40.50.300">
    <property type="entry name" value="P-loop containing nucleotide triphosphate hydrolases"/>
    <property type="match status" value="1"/>
</dbReference>
<gene>
    <name evidence="2" type="ORF">BP5796_08848</name>
</gene>
<name>A0A3D8R2P9_9HELO</name>
<dbReference type="InterPro" id="IPR043519">
    <property type="entry name" value="NT_sf"/>
</dbReference>
<dbReference type="InterPro" id="IPR007685">
    <property type="entry name" value="RelA_SpoT"/>
</dbReference>
<dbReference type="Pfam" id="PF04607">
    <property type="entry name" value="RelA_SpoT"/>
    <property type="match status" value="1"/>
</dbReference>
<dbReference type="SMART" id="SM00954">
    <property type="entry name" value="RelA_SpoT"/>
    <property type="match status" value="1"/>
</dbReference>
<sequence>MADVQISQSLKVFDDQSTFYNNLKDKVDKFSEKLKDKGIRHFWQSRVKTAQSLKGKLQKRKEKGQSVNLAEIFDLVGGRIILVKSGDLKVVEEILRREFYFREKIHHPTPEEHNISSGQSAPRFRIYDASHFRLSLNEGNEGAMNTVFEIQVMDIIMWTFYDIEHDIVYKGNKPISKELRQALEILQGSSNMLAAVRQQFEAVLEDRHQDVTSRLEASNGLSQKFRQDIQSLEGALVTNQVVVDPETHRVLERVLQGILGALAEKRYKPSDVVEALFEHYSALDRLKIERISGDPLPMDQCYLNLAIIERSKEKATYEQKSPFALFARLKVHEVDTNAQVTLRSLFNRRKLPTGETITPKRILIQGDAGIGKTTLCKKIVYDYIHNDMWRQSFDYLLWVPLRQLKGKVEPTYNSQTLCHQTFFSTNLYGDVLARTLAEFIDSPNSTAENPRVLFLLDGLDEVSDEIDSGKNNTCIGSFIRNLLLKPNVIMTSRPDRFNRAYLGSLDLELETIGFNQDQVAKYIDNRRIVKELETAEQIKAFLAKNPLMQGLVRIPIQLDALCYTWNRELFLKDMPKTMTTIYHAIVNKLWQKDILLLEKKDQGQLLNANAIKDLTTQSQIETIAQPENDLLQGFAFIGLYNNVIEFNAMHRRQIHGYLQKQNRSLPVFHSSIFKSLSFLRTSDNSLPDSEQNYHFLHLTFQEFFAAQYFVKQWTKKGKLSCLTLVKSEPETIDPESFLRRYKYNSRYNIFWRFVAGLTQSTEDKAVLEFLQLLEAEPRDLLGPTHQPSETILKTSYFAGYYSNAASR</sequence>
<dbReference type="SUPFAM" id="SSF52540">
    <property type="entry name" value="P-loop containing nucleoside triphosphate hydrolases"/>
    <property type="match status" value="1"/>
</dbReference>
<comment type="caution">
    <text evidence="2">The sequence shown here is derived from an EMBL/GenBank/DDBJ whole genome shotgun (WGS) entry which is preliminary data.</text>
</comment>
<dbReference type="OrthoDB" id="3543169at2759"/>
<evidence type="ECO:0000313" key="2">
    <source>
        <dbReference type="EMBL" id="RDW68191.1"/>
    </source>
</evidence>
<dbReference type="GO" id="GO:0015969">
    <property type="term" value="P:guanosine tetraphosphate metabolic process"/>
    <property type="evidence" value="ECO:0007669"/>
    <property type="project" value="InterPro"/>
</dbReference>
<accession>A0A3D8R2P9</accession>
<dbReference type="SUPFAM" id="SSF81301">
    <property type="entry name" value="Nucleotidyltransferase"/>
    <property type="match status" value="1"/>
</dbReference>
<dbReference type="Pfam" id="PF05729">
    <property type="entry name" value="NACHT"/>
    <property type="match status" value="1"/>
</dbReference>
<dbReference type="AlphaFoldDB" id="A0A3D8R2P9"/>
<feature type="domain" description="NACHT" evidence="1">
    <location>
        <begin position="360"/>
        <end position="495"/>
    </location>
</feature>
<dbReference type="CDD" id="cd05399">
    <property type="entry name" value="NT_Rel-Spo_like"/>
    <property type="match status" value="1"/>
</dbReference>
<dbReference type="PROSITE" id="PS50837">
    <property type="entry name" value="NACHT"/>
    <property type="match status" value="1"/>
</dbReference>
<protein>
    <recommendedName>
        <fullName evidence="1">NACHT domain-containing protein</fullName>
    </recommendedName>
</protein>
<evidence type="ECO:0000313" key="3">
    <source>
        <dbReference type="Proteomes" id="UP000256328"/>
    </source>
</evidence>
<dbReference type="InterPro" id="IPR027417">
    <property type="entry name" value="P-loop_NTPase"/>
</dbReference>
<keyword evidence="3" id="KW-1185">Reference proteome</keyword>
<evidence type="ECO:0000259" key="1">
    <source>
        <dbReference type="PROSITE" id="PS50837"/>
    </source>
</evidence>
<dbReference type="InterPro" id="IPR055496">
    <property type="entry name" value="DUF7068"/>
</dbReference>
<proteinExistence type="predicted"/>
<dbReference type="Proteomes" id="UP000256328">
    <property type="component" value="Unassembled WGS sequence"/>
</dbReference>
<dbReference type="EMBL" id="PDLN01000013">
    <property type="protein sequence ID" value="RDW68191.1"/>
    <property type="molecule type" value="Genomic_DNA"/>
</dbReference>
<dbReference type="PANTHER" id="PTHR46844:SF1">
    <property type="entry name" value="SLR5058 PROTEIN"/>
    <property type="match status" value="1"/>
</dbReference>
<dbReference type="Pfam" id="PF23238">
    <property type="entry name" value="DUF7068"/>
    <property type="match status" value="1"/>
</dbReference>
<dbReference type="PANTHER" id="PTHR46844">
    <property type="entry name" value="SLR5058 PROTEIN"/>
    <property type="match status" value="1"/>
</dbReference>
<dbReference type="InterPro" id="IPR007111">
    <property type="entry name" value="NACHT_NTPase"/>
</dbReference>
<reference evidence="2 3" key="1">
    <citation type="journal article" date="2018" name="IMA Fungus">
        <title>IMA Genome-F 9: Draft genome sequence of Annulohypoxylon stygium, Aspergillus mulundensis, Berkeleyomyces basicola (syn. Thielaviopsis basicola), Ceratocystis smalleyi, two Cercospora beticola strains, Coleophoma cylindrospora, Fusarium fracticaudum, Phialophora cf. hyalina, and Morchella septimelata.</title>
        <authorList>
            <person name="Wingfield B.D."/>
            <person name="Bills G.F."/>
            <person name="Dong Y."/>
            <person name="Huang W."/>
            <person name="Nel W.J."/>
            <person name="Swalarsk-Parry B.S."/>
            <person name="Vaghefi N."/>
            <person name="Wilken P.M."/>
            <person name="An Z."/>
            <person name="de Beer Z.W."/>
            <person name="De Vos L."/>
            <person name="Chen L."/>
            <person name="Duong T.A."/>
            <person name="Gao Y."/>
            <person name="Hammerbacher A."/>
            <person name="Kikkert J.R."/>
            <person name="Li Y."/>
            <person name="Li H."/>
            <person name="Li K."/>
            <person name="Li Q."/>
            <person name="Liu X."/>
            <person name="Ma X."/>
            <person name="Naidoo K."/>
            <person name="Pethybridge S.J."/>
            <person name="Sun J."/>
            <person name="Steenkamp E.T."/>
            <person name="van der Nest M.A."/>
            <person name="van Wyk S."/>
            <person name="Wingfield M.J."/>
            <person name="Xiong C."/>
            <person name="Yue Q."/>
            <person name="Zhang X."/>
        </authorList>
    </citation>
    <scope>NUCLEOTIDE SEQUENCE [LARGE SCALE GENOMIC DNA]</scope>
    <source>
        <strain evidence="2 3">BP5796</strain>
    </source>
</reference>
<organism evidence="2 3">
    <name type="scientific">Coleophoma crateriformis</name>
    <dbReference type="NCBI Taxonomy" id="565419"/>
    <lineage>
        <taxon>Eukaryota</taxon>
        <taxon>Fungi</taxon>
        <taxon>Dikarya</taxon>
        <taxon>Ascomycota</taxon>
        <taxon>Pezizomycotina</taxon>
        <taxon>Leotiomycetes</taxon>
        <taxon>Helotiales</taxon>
        <taxon>Dermateaceae</taxon>
        <taxon>Coleophoma</taxon>
    </lineage>
</organism>
<dbReference type="Gene3D" id="3.30.460.10">
    <property type="entry name" value="Beta Polymerase, domain 2"/>
    <property type="match status" value="1"/>
</dbReference>